<keyword evidence="5" id="KW-1185">Reference proteome</keyword>
<feature type="active site" description="Proton donor/acceptor" evidence="2">
    <location>
        <position position="334"/>
    </location>
</feature>
<dbReference type="InterPro" id="IPR050821">
    <property type="entry name" value="Cytosolic_carboxypeptidase"/>
</dbReference>
<dbReference type="GO" id="GO:0008270">
    <property type="term" value="F:zinc ion binding"/>
    <property type="evidence" value="ECO:0007669"/>
    <property type="project" value="InterPro"/>
</dbReference>
<dbReference type="AlphaFoldDB" id="A0A934V071"/>
<dbReference type="GO" id="GO:0006508">
    <property type="term" value="P:proteolysis"/>
    <property type="evidence" value="ECO:0007669"/>
    <property type="project" value="InterPro"/>
</dbReference>
<dbReference type="EMBL" id="NRRE01000026">
    <property type="protein sequence ID" value="MBK1697483.1"/>
    <property type="molecule type" value="Genomic_DNA"/>
</dbReference>
<proteinExistence type="inferred from homology"/>
<dbReference type="Pfam" id="PF00246">
    <property type="entry name" value="Peptidase_M14"/>
    <property type="match status" value="1"/>
</dbReference>
<dbReference type="PROSITE" id="PS52035">
    <property type="entry name" value="PEPTIDASE_M14"/>
    <property type="match status" value="1"/>
</dbReference>
<dbReference type="CDD" id="cd06234">
    <property type="entry name" value="M14_PaCCP-like"/>
    <property type="match status" value="1"/>
</dbReference>
<comment type="caution">
    <text evidence="4">The sequence shown here is derived from an EMBL/GenBank/DDBJ whole genome shotgun (WGS) entry which is preliminary data.</text>
</comment>
<name>A0A934V071_9PROT</name>
<comment type="similarity">
    <text evidence="2">Belongs to the peptidase M14 family.</text>
</comment>
<reference evidence="4" key="1">
    <citation type="submission" date="2017-08" db="EMBL/GenBank/DDBJ databases">
        <authorList>
            <person name="Imhoff J.F."/>
            <person name="Rahn T."/>
            <person name="Kuenzel S."/>
            <person name="Neulinger S.C."/>
        </authorList>
    </citation>
    <scope>NUCLEOTIDE SEQUENCE</scope>
    <source>
        <strain evidence="4">DSM 9154</strain>
    </source>
</reference>
<comment type="cofactor">
    <cofactor evidence="1">
        <name>Zn(2+)</name>
        <dbReference type="ChEBI" id="CHEBI:29105"/>
    </cofactor>
</comment>
<evidence type="ECO:0000256" key="2">
    <source>
        <dbReference type="PROSITE-ProRule" id="PRU01379"/>
    </source>
</evidence>
<dbReference type="SUPFAM" id="SSF53187">
    <property type="entry name" value="Zn-dependent exopeptidases"/>
    <property type="match status" value="1"/>
</dbReference>
<evidence type="ECO:0000313" key="4">
    <source>
        <dbReference type="EMBL" id="MBK1697483.1"/>
    </source>
</evidence>
<sequence>MWITSAFDSGNILVDRIEGDTADLRIRADAGDTFFQWFHFSCAGQPGHARTLRITNAHESSFPKGWDGYQAVASYDLQNWFRVPTAFDGTTLTITHTPDAPLVTYAYFAPYPMARHRELIARCTTTGRVDYEVLGETIDGQPMEMLQVGTWHAEKLPIWVIGRQHPGESMAEWWMEGFLERLLDTDDPAPAYLLDRCVFYVVPNMNPDGTRRGHLRTNAAGVNLNRVWQNPDPETSPEVYHVRRRMHQSSCGVLLDVHGEEALAHNFIAGFEGIPNLRAEQLQMVELFKQRLRELNPDFQTSQGYPPAKPGQANLGVATPFMAETFGAVAMTLEMPFKDSADSPHPSEGWSPARSRMLGRSCLNALRPVVDRMRGEY</sequence>
<dbReference type="Proteomes" id="UP000778970">
    <property type="component" value="Unassembled WGS sequence"/>
</dbReference>
<evidence type="ECO:0000313" key="5">
    <source>
        <dbReference type="Proteomes" id="UP000778970"/>
    </source>
</evidence>
<feature type="domain" description="Peptidase M14" evidence="3">
    <location>
        <begin position="109"/>
        <end position="369"/>
    </location>
</feature>
<dbReference type="InterPro" id="IPR040626">
    <property type="entry name" value="Pepdidase_M14_N"/>
</dbReference>
<dbReference type="InterPro" id="IPR000834">
    <property type="entry name" value="Peptidase_M14"/>
</dbReference>
<dbReference type="RefSeq" id="WP_027289250.1">
    <property type="nucleotide sequence ID" value="NZ_NRRE01000026.1"/>
</dbReference>
<dbReference type="GO" id="GO:0004181">
    <property type="term" value="F:metallocarboxypeptidase activity"/>
    <property type="evidence" value="ECO:0007669"/>
    <property type="project" value="InterPro"/>
</dbReference>
<dbReference type="PANTHER" id="PTHR12756">
    <property type="entry name" value="CYTOSOLIC CARBOXYPEPTIDASE"/>
    <property type="match status" value="1"/>
</dbReference>
<dbReference type="Gene3D" id="2.60.40.3120">
    <property type="match status" value="1"/>
</dbReference>
<dbReference type="PANTHER" id="PTHR12756:SF11">
    <property type="entry name" value="CYTOSOLIC CARBOXYPEPTIDASE 1"/>
    <property type="match status" value="1"/>
</dbReference>
<reference evidence="4" key="2">
    <citation type="journal article" date="2020" name="Microorganisms">
        <title>Osmotic Adaptation and Compatible Solute Biosynthesis of Phototrophic Bacteria as Revealed from Genome Analyses.</title>
        <authorList>
            <person name="Imhoff J.F."/>
            <person name="Rahn T."/>
            <person name="Kunzel S."/>
            <person name="Keller A."/>
            <person name="Neulinger S.C."/>
        </authorList>
    </citation>
    <scope>NUCLEOTIDE SEQUENCE</scope>
    <source>
        <strain evidence="4">DSM 9154</strain>
    </source>
</reference>
<gene>
    <name evidence="4" type="ORF">CKO21_09515</name>
</gene>
<evidence type="ECO:0000256" key="1">
    <source>
        <dbReference type="ARBA" id="ARBA00001947"/>
    </source>
</evidence>
<evidence type="ECO:0000259" key="3">
    <source>
        <dbReference type="PROSITE" id="PS52035"/>
    </source>
</evidence>
<accession>A0A934V071</accession>
<protein>
    <recommendedName>
        <fullName evidence="3">Peptidase M14 domain-containing protein</fullName>
    </recommendedName>
</protein>
<organism evidence="4 5">
    <name type="scientific">Rhodovibrio salinarum</name>
    <dbReference type="NCBI Taxonomy" id="1087"/>
    <lineage>
        <taxon>Bacteria</taxon>
        <taxon>Pseudomonadati</taxon>
        <taxon>Pseudomonadota</taxon>
        <taxon>Alphaproteobacteria</taxon>
        <taxon>Rhodospirillales</taxon>
        <taxon>Rhodovibrionaceae</taxon>
        <taxon>Rhodovibrio</taxon>
    </lineage>
</organism>
<dbReference type="Pfam" id="PF18027">
    <property type="entry name" value="Pepdidase_M14_N"/>
    <property type="match status" value="1"/>
</dbReference>
<dbReference type="Gene3D" id="3.40.630.10">
    <property type="entry name" value="Zn peptidases"/>
    <property type="match status" value="1"/>
</dbReference>